<evidence type="ECO:0000313" key="1">
    <source>
        <dbReference type="EMBL" id="SEN71763.1"/>
    </source>
</evidence>
<dbReference type="EMBL" id="FOCT01000006">
    <property type="protein sequence ID" value="SEN71763.1"/>
    <property type="molecule type" value="Genomic_DNA"/>
</dbReference>
<gene>
    <name evidence="1" type="ORF">SAMN05216404_106177</name>
</gene>
<organism evidence="1 2">
    <name type="scientific">Nitrosospira multiformis</name>
    <dbReference type="NCBI Taxonomy" id="1231"/>
    <lineage>
        <taxon>Bacteria</taxon>
        <taxon>Pseudomonadati</taxon>
        <taxon>Pseudomonadota</taxon>
        <taxon>Betaproteobacteria</taxon>
        <taxon>Nitrosomonadales</taxon>
        <taxon>Nitrosomonadaceae</taxon>
        <taxon>Nitrosospira</taxon>
    </lineage>
</organism>
<accession>A0A1H8ISZ8</accession>
<sequence>MNWRKLSPYAIACEPYTISKALVNGEPRYTLWEGERMVGIFRTPEEAKERAEVMVEKEVESV</sequence>
<proteinExistence type="predicted"/>
<dbReference type="AlphaFoldDB" id="A0A1H8ISZ8"/>
<name>A0A1H8ISZ8_9PROT</name>
<reference evidence="1 2" key="1">
    <citation type="submission" date="2016-10" db="EMBL/GenBank/DDBJ databases">
        <authorList>
            <person name="de Groot N.N."/>
        </authorList>
    </citation>
    <scope>NUCLEOTIDE SEQUENCE [LARGE SCALE GENOMIC DNA]</scope>
    <source>
        <strain evidence="1 2">Nl18</strain>
    </source>
</reference>
<protein>
    <submittedName>
        <fullName evidence="1">Uncharacterized protein</fullName>
    </submittedName>
</protein>
<evidence type="ECO:0000313" key="2">
    <source>
        <dbReference type="Proteomes" id="UP000183898"/>
    </source>
</evidence>
<dbReference type="RefSeq" id="WP_074746355.1">
    <property type="nucleotide sequence ID" value="NZ_FOCT01000006.1"/>
</dbReference>
<dbReference type="Proteomes" id="UP000183898">
    <property type="component" value="Unassembled WGS sequence"/>
</dbReference>